<dbReference type="InterPro" id="IPR000014">
    <property type="entry name" value="PAS"/>
</dbReference>
<sequence length="841" mass="93876">MANGLRCACLGRFTPYLLCDRDSMKGHRTLEAPKLLGITWPFIAVVVLQVALGSLSLYTLSAVRAYVAGESLWSKAQKDAIYYLSLYGETQDDSTYQRYRQAITVPQGDHRLREVLDHPSPDLNAARQAVLQGGNHPDDVDRIIWFYRNFRHVSYMQTAIDYWDIGDDYLAKLDVLAGEMRQRFANGPADPDTVSDWKARIVAINEGVTPAAKAFSDALGEGSRMLLRVLLITNLLTAMFLIAIAWRRSSKLLAQRQAFASALQEEKERAQITLQAIGDAVITTDVEGNIGYMNPAAEQLTHWQSGQAQGLPLSALFSLVDEHAEEDGRSLVEQVLSGSLKGGSEHARLIQRLDGSTVSINLVGSPILNDGQVSGIVLVLHDMTQERQYIANLSWQATHDALTGLANRREFEYRLEQALNDLARQAGRHSLMFLDLDQFKLVNDTCGHAAGDELLRHICAVLQSGLREGDTLARLGGDEFGVLLENCPPDQAERIGEQLRQMVQSLHFVWKGRPFVTTVSIGLVHMAQAPGTLEASLRAADMACYMAKEKGRNRVQVYHADDSELSMRFGEMAWIQRLHVALEENRFCLYAQEIAPLKTFEGPGHIEILLRLHDESGRTILPSSFIPAAERYGLMTALDRWVVRNVFMVIRKCLEEGREGPLSTCAINLSGSSIGDDKFLEYLQRLFVEYAIPPRMICFEITETSAIANLGSAIRFINELKGLGCRFSLDDFCAGMSSFAYLKHLPVDYLKIDGSFVKDMLDDPVNRAMVEVINHIGHVMGKRTIAEFVETPLIEQALQEIGVDYAQGYLIERPQVFTCDSLQRQRIAARPLLQRAPGTFR</sequence>
<keyword evidence="3" id="KW-0472">Membrane</keyword>
<proteinExistence type="predicted"/>
<dbReference type="InterPro" id="IPR035965">
    <property type="entry name" value="PAS-like_dom_sf"/>
</dbReference>
<evidence type="ECO:0000259" key="6">
    <source>
        <dbReference type="PROSITE" id="PS50887"/>
    </source>
</evidence>
<organism evidence="7 8">
    <name type="scientific">Pseudomonas putida (strain ATCC 47054 / DSM 6125 / CFBP 8728 / NCIMB 11950 / KT2440)</name>
    <dbReference type="NCBI Taxonomy" id="160488"/>
    <lineage>
        <taxon>Bacteria</taxon>
        <taxon>Pseudomonadati</taxon>
        <taxon>Pseudomonadota</taxon>
        <taxon>Gammaproteobacteria</taxon>
        <taxon>Pseudomonadales</taxon>
        <taxon>Pseudomonadaceae</taxon>
        <taxon>Pseudomonas</taxon>
    </lineage>
</organism>
<feature type="transmembrane region" description="Helical" evidence="3">
    <location>
        <begin position="38"/>
        <end position="60"/>
    </location>
</feature>
<keyword evidence="8" id="KW-1185">Reference proteome</keyword>
<feature type="domain" description="EAL" evidence="5">
    <location>
        <begin position="571"/>
        <end position="828"/>
    </location>
</feature>
<name>Q88M14_PSEPK</name>
<reference evidence="7 8" key="2">
    <citation type="journal article" date="2016" name="Environ. Microbiol.">
        <title>The revisited genome of Pseudomonas putida KT2440 enlightens its value as a robust metabolic chassis.</title>
        <authorList>
            <person name="Belda E."/>
            <person name="van Heck R.G."/>
            <person name="Lopez-Sanchez M.J."/>
            <person name="Cruveiller S."/>
            <person name="Barbe V."/>
            <person name="Fraser C."/>
            <person name="Klenk H.P."/>
            <person name="Petersen J."/>
            <person name="Morgat A."/>
            <person name="Nikel P.I."/>
            <person name="Vallenet D."/>
            <person name="Rouy Z."/>
            <person name="Sekowska A."/>
            <person name="Martins Dos Santos V.A."/>
            <person name="de Lorenzo V."/>
            <person name="Danchin A."/>
            <person name="Medigue C."/>
        </authorList>
    </citation>
    <scope>NUCLEOTIDE SEQUENCE [LARGE SCALE GENOMIC DNA]</scope>
    <source>
        <strain evidence="8">ATCC 47054 / DSM 6125 / CFBP 8728 / NCIMB 11950 / KT2440</strain>
    </source>
</reference>
<evidence type="ECO:0000313" key="7">
    <source>
        <dbReference type="EMBL" id="AAN67381.2"/>
    </source>
</evidence>
<keyword evidence="3" id="KW-0812">Transmembrane</keyword>
<dbReference type="InterPro" id="IPR052155">
    <property type="entry name" value="Biofilm_reg_signaling"/>
</dbReference>
<dbReference type="Gene3D" id="3.30.70.270">
    <property type="match status" value="1"/>
</dbReference>
<dbReference type="InterPro" id="IPR001610">
    <property type="entry name" value="PAC"/>
</dbReference>
<feature type="domain" description="PAS" evidence="4">
    <location>
        <begin position="266"/>
        <end position="339"/>
    </location>
</feature>
<feature type="transmembrane region" description="Helical" evidence="3">
    <location>
        <begin position="225"/>
        <end position="246"/>
    </location>
</feature>
<dbReference type="CDD" id="cd01949">
    <property type="entry name" value="GGDEF"/>
    <property type="match status" value="1"/>
</dbReference>
<dbReference type="Gene3D" id="3.20.20.450">
    <property type="entry name" value="EAL domain"/>
    <property type="match status" value="1"/>
</dbReference>
<dbReference type="SMART" id="SM00267">
    <property type="entry name" value="GGDEF"/>
    <property type="match status" value="1"/>
</dbReference>
<reference evidence="7 8" key="1">
    <citation type="journal article" date="2002" name="Environ. Microbiol.">
        <title>Complete genome sequence and comparative analysis of the metabolically versatile Pseudomonas putida KT2440.</title>
        <authorList>
            <person name="Nelson K.E."/>
            <person name="Weinel C."/>
            <person name="Paulsen I.T."/>
            <person name="Dodson R.J."/>
            <person name="Hilbert H."/>
            <person name="Martins dos Santos V.A."/>
            <person name="Fouts D.E."/>
            <person name="Gill S.R."/>
            <person name="Pop M."/>
            <person name="Holmes M."/>
            <person name="Brinkac L."/>
            <person name="Beanan M."/>
            <person name="DeBoy R.T."/>
            <person name="Daugherty S."/>
            <person name="Kolonay J."/>
            <person name="Madupu R."/>
            <person name="Nelson W."/>
            <person name="White O."/>
            <person name="Peterson J."/>
            <person name="Khouri H."/>
            <person name="Hance I."/>
            <person name="Chris Lee P."/>
            <person name="Holtzapple E."/>
            <person name="Scanlan D."/>
            <person name="Tran K."/>
            <person name="Moazzez A."/>
            <person name="Utterback T."/>
            <person name="Rizzo M."/>
            <person name="Lee K."/>
            <person name="Kosack D."/>
            <person name="Moestl D."/>
            <person name="Wedler H."/>
            <person name="Lauber J."/>
            <person name="Stjepandic D."/>
            <person name="Hoheisel J."/>
            <person name="Straetz M."/>
            <person name="Heim S."/>
            <person name="Kiewitz C."/>
            <person name="Eisen J.A."/>
            <person name="Timmis K.N."/>
            <person name="Dusterhoft A."/>
            <person name="Tummler B."/>
            <person name="Fraser C.M."/>
        </authorList>
    </citation>
    <scope>NUCLEOTIDE SEQUENCE [LARGE SCALE GENOMIC DNA]</scope>
    <source>
        <strain evidence="8">ATCC 47054 / DSM 6125 / CFBP 8728 / NCIMB 11950 / KT2440</strain>
    </source>
</reference>
<dbReference type="SUPFAM" id="SSF55073">
    <property type="entry name" value="Nucleotide cyclase"/>
    <property type="match status" value="1"/>
</dbReference>
<dbReference type="AlphaFoldDB" id="Q88M14"/>
<dbReference type="FunFam" id="3.30.70.270:FF:000001">
    <property type="entry name" value="Diguanylate cyclase domain protein"/>
    <property type="match status" value="1"/>
</dbReference>
<evidence type="ECO:0000256" key="1">
    <source>
        <dbReference type="ARBA" id="ARBA00001946"/>
    </source>
</evidence>
<evidence type="ECO:0000259" key="5">
    <source>
        <dbReference type="PROSITE" id="PS50883"/>
    </source>
</evidence>
<dbReference type="eggNOG" id="COG5002">
    <property type="taxonomic scope" value="Bacteria"/>
</dbReference>
<dbReference type="SUPFAM" id="SSF55785">
    <property type="entry name" value="PYP-like sensor domain (PAS domain)"/>
    <property type="match status" value="1"/>
</dbReference>
<dbReference type="CDD" id="cd01948">
    <property type="entry name" value="EAL"/>
    <property type="match status" value="1"/>
</dbReference>
<comment type="cofactor">
    <cofactor evidence="1">
        <name>Mg(2+)</name>
        <dbReference type="ChEBI" id="CHEBI:18420"/>
    </cofactor>
</comment>
<keyword evidence="3" id="KW-1133">Transmembrane helix</keyword>
<dbReference type="PaxDb" id="160488-PP_1761"/>
<dbReference type="SMART" id="SM00086">
    <property type="entry name" value="PAC"/>
    <property type="match status" value="1"/>
</dbReference>
<accession>Q88M14</accession>
<dbReference type="Pfam" id="PF00563">
    <property type="entry name" value="EAL"/>
    <property type="match status" value="1"/>
</dbReference>
<dbReference type="Proteomes" id="UP000000556">
    <property type="component" value="Chromosome"/>
</dbReference>
<dbReference type="Pfam" id="PF00990">
    <property type="entry name" value="GGDEF"/>
    <property type="match status" value="1"/>
</dbReference>
<dbReference type="InterPro" id="IPR029787">
    <property type="entry name" value="Nucleotide_cyclase"/>
</dbReference>
<protein>
    <submittedName>
        <fullName evidence="7">Diguanylate cyclase with phosphodiesterase domain</fullName>
    </submittedName>
</protein>
<dbReference type="PROSITE" id="PS50883">
    <property type="entry name" value="EAL"/>
    <property type="match status" value="1"/>
</dbReference>
<dbReference type="SMART" id="SM00091">
    <property type="entry name" value="PAS"/>
    <property type="match status" value="1"/>
</dbReference>
<evidence type="ECO:0000256" key="2">
    <source>
        <dbReference type="ARBA" id="ARBA00004533"/>
    </source>
</evidence>
<dbReference type="SMART" id="SM00052">
    <property type="entry name" value="EAL"/>
    <property type="match status" value="1"/>
</dbReference>
<dbReference type="InterPro" id="IPR000160">
    <property type="entry name" value="GGDEF_dom"/>
</dbReference>
<dbReference type="Pfam" id="PF00989">
    <property type="entry name" value="PAS"/>
    <property type="match status" value="1"/>
</dbReference>
<dbReference type="EMBL" id="AE015451">
    <property type="protein sequence ID" value="AAN67381.2"/>
    <property type="molecule type" value="Genomic_DNA"/>
</dbReference>
<dbReference type="PROSITE" id="PS50112">
    <property type="entry name" value="PAS"/>
    <property type="match status" value="1"/>
</dbReference>
<evidence type="ECO:0000313" key="8">
    <source>
        <dbReference type="Proteomes" id="UP000000556"/>
    </source>
</evidence>
<dbReference type="BioCyc" id="PPUT160488:G1G01-1862-MONOMER"/>
<evidence type="ECO:0000259" key="4">
    <source>
        <dbReference type="PROSITE" id="PS50112"/>
    </source>
</evidence>
<dbReference type="GO" id="GO:0006355">
    <property type="term" value="P:regulation of DNA-templated transcription"/>
    <property type="evidence" value="ECO:0007669"/>
    <property type="project" value="InterPro"/>
</dbReference>
<evidence type="ECO:0000256" key="3">
    <source>
        <dbReference type="SAM" id="Phobius"/>
    </source>
</evidence>
<dbReference type="InterPro" id="IPR001633">
    <property type="entry name" value="EAL_dom"/>
</dbReference>
<dbReference type="InterPro" id="IPR035919">
    <property type="entry name" value="EAL_sf"/>
</dbReference>
<dbReference type="STRING" id="160488.PP_1761"/>
<dbReference type="PATRIC" id="fig|160488.4.peg.1856"/>
<dbReference type="GO" id="GO:0003824">
    <property type="term" value="F:catalytic activity"/>
    <property type="evidence" value="ECO:0007669"/>
    <property type="project" value="UniProtKB-ARBA"/>
</dbReference>
<dbReference type="CDD" id="cd00130">
    <property type="entry name" value="PAS"/>
    <property type="match status" value="1"/>
</dbReference>
<dbReference type="PROSITE" id="PS50887">
    <property type="entry name" value="GGDEF"/>
    <property type="match status" value="1"/>
</dbReference>
<dbReference type="PANTHER" id="PTHR44757:SF4">
    <property type="entry name" value="DIGUANYLATE CYCLASE DGCE-RELATED"/>
    <property type="match status" value="1"/>
</dbReference>
<dbReference type="SUPFAM" id="SSF141868">
    <property type="entry name" value="EAL domain-like"/>
    <property type="match status" value="1"/>
</dbReference>
<dbReference type="InterPro" id="IPR013767">
    <property type="entry name" value="PAS_fold"/>
</dbReference>
<comment type="subcellular location">
    <subcellularLocation>
        <location evidence="2">Cell inner membrane</location>
    </subcellularLocation>
</comment>
<dbReference type="NCBIfam" id="TIGR00254">
    <property type="entry name" value="GGDEF"/>
    <property type="match status" value="1"/>
</dbReference>
<dbReference type="PANTHER" id="PTHR44757">
    <property type="entry name" value="DIGUANYLATE CYCLASE DGCP"/>
    <property type="match status" value="1"/>
</dbReference>
<dbReference type="KEGG" id="ppu:PP_1761"/>
<dbReference type="eggNOG" id="COG5001">
    <property type="taxonomic scope" value="Bacteria"/>
</dbReference>
<dbReference type="InterPro" id="IPR043128">
    <property type="entry name" value="Rev_trsase/Diguanyl_cyclase"/>
</dbReference>
<feature type="domain" description="GGDEF" evidence="6">
    <location>
        <begin position="427"/>
        <end position="560"/>
    </location>
</feature>
<dbReference type="OrthoDB" id="9787514at2"/>
<gene>
    <name evidence="7" type="primary">yegE</name>
    <name evidence="7" type="ordered locus">PP_1761</name>
</gene>
<dbReference type="GO" id="GO:0005886">
    <property type="term" value="C:plasma membrane"/>
    <property type="evidence" value="ECO:0007669"/>
    <property type="project" value="UniProtKB-SubCell"/>
</dbReference>
<dbReference type="Gene3D" id="3.30.450.20">
    <property type="entry name" value="PAS domain"/>
    <property type="match status" value="1"/>
</dbReference>
<dbReference type="NCBIfam" id="TIGR00229">
    <property type="entry name" value="sensory_box"/>
    <property type="match status" value="1"/>
</dbReference>